<protein>
    <submittedName>
        <fullName evidence="1">Uncharacterized protein</fullName>
    </submittedName>
</protein>
<keyword evidence="2" id="KW-1185">Reference proteome</keyword>
<gene>
    <name evidence="1" type="ORF">AOE01nite_18070</name>
</gene>
<comment type="caution">
    <text evidence="1">The sequence shown here is derived from an EMBL/GenBank/DDBJ whole genome shotgun (WGS) entry which is preliminary data.</text>
</comment>
<name>A0A511XKV1_9PROT</name>
<dbReference type="AlphaFoldDB" id="A0A511XKV1"/>
<reference evidence="1 2" key="1">
    <citation type="submission" date="2019-07" db="EMBL/GenBank/DDBJ databases">
        <title>Whole genome shotgun sequence of Acetobacter oeni NBRC 105207.</title>
        <authorList>
            <person name="Hosoyama A."/>
            <person name="Uohara A."/>
            <person name="Ohji S."/>
            <person name="Ichikawa N."/>
        </authorList>
    </citation>
    <scope>NUCLEOTIDE SEQUENCE [LARGE SCALE GENOMIC DNA]</scope>
    <source>
        <strain evidence="1 2">NBRC 105207</strain>
    </source>
</reference>
<evidence type="ECO:0000313" key="2">
    <source>
        <dbReference type="Proteomes" id="UP000321746"/>
    </source>
</evidence>
<organism evidence="1 2">
    <name type="scientific">Acetobacter oeni</name>
    <dbReference type="NCBI Taxonomy" id="304077"/>
    <lineage>
        <taxon>Bacteria</taxon>
        <taxon>Pseudomonadati</taxon>
        <taxon>Pseudomonadota</taxon>
        <taxon>Alphaproteobacteria</taxon>
        <taxon>Acetobacterales</taxon>
        <taxon>Acetobacteraceae</taxon>
        <taxon>Acetobacter</taxon>
    </lineage>
</organism>
<proteinExistence type="predicted"/>
<accession>A0A511XKV1</accession>
<dbReference type="Proteomes" id="UP000321746">
    <property type="component" value="Unassembled WGS sequence"/>
</dbReference>
<evidence type="ECO:0000313" key="1">
    <source>
        <dbReference type="EMBL" id="GEN63583.1"/>
    </source>
</evidence>
<dbReference type="EMBL" id="BJYG01000021">
    <property type="protein sequence ID" value="GEN63583.1"/>
    <property type="molecule type" value="Genomic_DNA"/>
</dbReference>
<sequence length="100" mass="10812">MRCGISGDQESFQLARVGAGEALRGARAAIGRAGEQRLILMLVEELPFARIGDLLFPGSPTGCRQASAQIALVLEVLADHYYEADRVSRARLPDFAPSNR</sequence>